<dbReference type="Gene3D" id="1.10.260.40">
    <property type="entry name" value="lambda repressor-like DNA-binding domains"/>
    <property type="match status" value="1"/>
</dbReference>
<dbReference type="GO" id="GO:0003677">
    <property type="term" value="F:DNA binding"/>
    <property type="evidence" value="ECO:0007669"/>
    <property type="project" value="InterPro"/>
</dbReference>
<reference evidence="3 4" key="1">
    <citation type="submission" date="2021-01" db="EMBL/GenBank/DDBJ databases">
        <title>Whole genome shotgun sequence of Planotetraspora kaengkrachanensis NBRC 104272.</title>
        <authorList>
            <person name="Komaki H."/>
            <person name="Tamura T."/>
        </authorList>
    </citation>
    <scope>NUCLEOTIDE SEQUENCE [LARGE SCALE GENOMIC DNA]</scope>
    <source>
        <strain evidence="3 4">NBRC 104272</strain>
    </source>
</reference>
<evidence type="ECO:0000256" key="1">
    <source>
        <dbReference type="SAM" id="MobiDB-lite"/>
    </source>
</evidence>
<dbReference type="InterPro" id="IPR010982">
    <property type="entry name" value="Lambda_DNA-bd_dom_sf"/>
</dbReference>
<dbReference type="PANTHER" id="PTHR35010">
    <property type="entry name" value="BLL4672 PROTEIN-RELATED"/>
    <property type="match status" value="1"/>
</dbReference>
<dbReference type="InterPro" id="IPR041413">
    <property type="entry name" value="MLTR_LBD"/>
</dbReference>
<dbReference type="EMBL" id="BONV01000002">
    <property type="protein sequence ID" value="GIG77539.1"/>
    <property type="molecule type" value="Genomic_DNA"/>
</dbReference>
<evidence type="ECO:0000313" key="3">
    <source>
        <dbReference type="EMBL" id="GIG77539.1"/>
    </source>
</evidence>
<sequence length="218" mass="24380">MLASLSADYYTRLEQGRERSPSAQVLNALAQVFQLGPEATEYLHELAHPRGCKRGPIDHVNPTVAQLGKDLDHLVVFTTNRCMDVAYRNSLADALHGWLKHSDNLIKMHFLDPAAREFYLDWESEALFRVAHVRAAAGMASGDRHLLALVDELSVESADFRRIWDRHDVRARTNESIRYRHPEVGELTLSMRPSPSTAPPGRISWSAAPSPAARPNGP</sequence>
<proteinExistence type="predicted"/>
<protein>
    <submittedName>
        <fullName evidence="3">Transcriptional regulator</fullName>
    </submittedName>
</protein>
<keyword evidence="4" id="KW-1185">Reference proteome</keyword>
<feature type="domain" description="MmyB-like transcription regulator ligand binding" evidence="2">
    <location>
        <begin position="60"/>
        <end position="192"/>
    </location>
</feature>
<dbReference type="AlphaFoldDB" id="A0A8J3PQL4"/>
<name>A0A8J3PQL4_9ACTN</name>
<evidence type="ECO:0000313" key="4">
    <source>
        <dbReference type="Proteomes" id="UP000630097"/>
    </source>
</evidence>
<gene>
    <name evidence="3" type="ORF">Pka01_06660</name>
</gene>
<feature type="region of interest" description="Disordered" evidence="1">
    <location>
        <begin position="188"/>
        <end position="218"/>
    </location>
</feature>
<evidence type="ECO:0000259" key="2">
    <source>
        <dbReference type="Pfam" id="PF17765"/>
    </source>
</evidence>
<dbReference type="Proteomes" id="UP000630097">
    <property type="component" value="Unassembled WGS sequence"/>
</dbReference>
<dbReference type="Gene3D" id="3.30.450.180">
    <property type="match status" value="1"/>
</dbReference>
<feature type="compositionally biased region" description="Low complexity" evidence="1">
    <location>
        <begin position="206"/>
        <end position="218"/>
    </location>
</feature>
<organism evidence="3 4">
    <name type="scientific">Planotetraspora kaengkrachanensis</name>
    <dbReference type="NCBI Taxonomy" id="575193"/>
    <lineage>
        <taxon>Bacteria</taxon>
        <taxon>Bacillati</taxon>
        <taxon>Actinomycetota</taxon>
        <taxon>Actinomycetes</taxon>
        <taxon>Streptosporangiales</taxon>
        <taxon>Streptosporangiaceae</taxon>
        <taxon>Planotetraspora</taxon>
    </lineage>
</organism>
<accession>A0A8J3PQL4</accession>
<comment type="caution">
    <text evidence="3">The sequence shown here is derived from an EMBL/GenBank/DDBJ whole genome shotgun (WGS) entry which is preliminary data.</text>
</comment>
<dbReference type="Pfam" id="PF17765">
    <property type="entry name" value="MLTR_LBD"/>
    <property type="match status" value="1"/>
</dbReference>
<dbReference type="PANTHER" id="PTHR35010:SF2">
    <property type="entry name" value="BLL4672 PROTEIN"/>
    <property type="match status" value="1"/>
</dbReference>